<accession>A0A2S6F2C6</accession>
<dbReference type="RefSeq" id="WP_080272121.1">
    <property type="nucleotide sequence ID" value="NZ_CP017601.1"/>
</dbReference>
<feature type="compositionally biased region" description="Basic and acidic residues" evidence="2">
    <location>
        <begin position="322"/>
        <end position="336"/>
    </location>
</feature>
<keyword evidence="3" id="KW-1133">Transmembrane helix</keyword>
<feature type="coiled-coil region" evidence="1">
    <location>
        <begin position="18"/>
        <end position="45"/>
    </location>
</feature>
<dbReference type="EMBL" id="PQWY01000010">
    <property type="protein sequence ID" value="PPK31561.1"/>
    <property type="molecule type" value="Genomic_DNA"/>
</dbReference>
<dbReference type="Pfam" id="PF18242">
    <property type="entry name" value="LupA"/>
    <property type="match status" value="1"/>
</dbReference>
<reference evidence="4 5" key="1">
    <citation type="submission" date="2018-02" db="EMBL/GenBank/DDBJ databases">
        <title>Draft genome sequences of four Legionella pneumophila clinical strains isolated in Ontario.</title>
        <authorList>
            <person name="Fortuna A."/>
            <person name="Ramnarine R."/>
            <person name="Li A."/>
            <person name="Frantz C."/>
            <person name="Mallo G."/>
        </authorList>
    </citation>
    <scope>NUCLEOTIDE SEQUENCE [LARGE SCALE GENOMIC DNA]</scope>
    <source>
        <strain evidence="4 5">LG61</strain>
    </source>
</reference>
<keyword evidence="3" id="KW-0812">Transmembrane</keyword>
<comment type="caution">
    <text evidence="4">The sequence shown here is derived from an EMBL/GenBank/DDBJ whole genome shotgun (WGS) entry which is preliminary data.</text>
</comment>
<name>A0A2S6F2C6_LEGPN</name>
<evidence type="ECO:0000313" key="4">
    <source>
        <dbReference type="EMBL" id="PPK31561.1"/>
    </source>
</evidence>
<evidence type="ECO:0000256" key="3">
    <source>
        <dbReference type="SAM" id="Phobius"/>
    </source>
</evidence>
<dbReference type="AlphaFoldDB" id="A0A2S6F2C6"/>
<protein>
    <submittedName>
        <fullName evidence="4">Type IV secretion protein Dot</fullName>
    </submittedName>
</protein>
<dbReference type="InterPro" id="IPR040938">
    <property type="entry name" value="LupA"/>
</dbReference>
<feature type="transmembrane region" description="Helical" evidence="3">
    <location>
        <begin position="376"/>
        <end position="401"/>
    </location>
</feature>
<feature type="transmembrane region" description="Helical" evidence="3">
    <location>
        <begin position="407"/>
        <end position="433"/>
    </location>
</feature>
<evidence type="ECO:0000313" key="5">
    <source>
        <dbReference type="Proteomes" id="UP000239239"/>
    </source>
</evidence>
<evidence type="ECO:0000256" key="1">
    <source>
        <dbReference type="SAM" id="Coils"/>
    </source>
</evidence>
<gene>
    <name evidence="4" type="ORF">C3928_05890</name>
</gene>
<keyword evidence="3" id="KW-0472">Membrane</keyword>
<evidence type="ECO:0000256" key="2">
    <source>
        <dbReference type="SAM" id="MobiDB-lite"/>
    </source>
</evidence>
<dbReference type="OrthoDB" id="5654331at2"/>
<feature type="compositionally biased region" description="Basic and acidic residues" evidence="2">
    <location>
        <begin position="455"/>
        <end position="468"/>
    </location>
</feature>
<feature type="region of interest" description="Disordered" evidence="2">
    <location>
        <begin position="454"/>
        <end position="489"/>
    </location>
</feature>
<organism evidence="4 5">
    <name type="scientific">Legionella pneumophila</name>
    <dbReference type="NCBI Taxonomy" id="446"/>
    <lineage>
        <taxon>Bacteria</taxon>
        <taxon>Pseudomonadati</taxon>
        <taxon>Pseudomonadota</taxon>
        <taxon>Gammaproteobacteria</taxon>
        <taxon>Legionellales</taxon>
        <taxon>Legionellaceae</taxon>
        <taxon>Legionella</taxon>
    </lineage>
</organism>
<sequence>MYRDFGSDNMALSKEIQNKSLRSLIQKYARQLNETDKKLIELINNLAAADDIPLYAQNQNVINLLIKTIKDSQSEHSPDLEGASYFIYGLITAEMEAQSEINRQRHLMQGRFDETALYLRTERDQMQDHDMTLLMPKSQGRIVVMAVLNRYDSHSANAIIDTLASDVFNPEVHYIMIPVGPGHWRGVYLSKPQGGTSDTAYDLELFDPYGPEGAAILDDYVLDLLNQCGVPKELVNIRHTGPKHPQGDAYSCGDFTCAYSHKKMKEFGAPEGSYNPILIDTLDNLGNEDNVLRMATREETQALVDKDRGRQHIHPAVQSMRAADKKEPISSTDKLKAGAKGLSSEIENTNKSKKTTIRQTVKDKESQLSPAMRTGLFIGGGTSASGGAGAIVGGLIGFFLLPGLGVLMGAIAGAFIGAGAGLLISGIIASVFWNRTPLNIIKNRESNTEIQGIDLKSDSAGKPDKECSEKDEEPIHTPPLFSTPTSQERVTKDMANELNSNVPKTG</sequence>
<feature type="region of interest" description="Disordered" evidence="2">
    <location>
        <begin position="320"/>
        <end position="344"/>
    </location>
</feature>
<keyword evidence="1" id="KW-0175">Coiled coil</keyword>
<proteinExistence type="predicted"/>
<dbReference type="Proteomes" id="UP000239239">
    <property type="component" value="Unassembled WGS sequence"/>
</dbReference>